<gene>
    <name evidence="6" type="ORF">PFL1_05899</name>
</gene>
<evidence type="ECO:0000313" key="7">
    <source>
        <dbReference type="Proteomes" id="UP000053664"/>
    </source>
</evidence>
<evidence type="ECO:0000256" key="3">
    <source>
        <dbReference type="ARBA" id="ARBA00022692"/>
    </source>
</evidence>
<keyword evidence="4" id="KW-1133">Transmembrane helix</keyword>
<dbReference type="PANTHER" id="PTHR21346">
    <property type="entry name" value="FUN14 DOMAIN CONTAINING"/>
    <property type="match status" value="1"/>
</dbReference>
<dbReference type="HOGENOM" id="CLU_095425_0_0_1"/>
<evidence type="ECO:0000256" key="4">
    <source>
        <dbReference type="ARBA" id="ARBA00022989"/>
    </source>
</evidence>
<sequence>MASFSIFRPALHAGGGLNPLASSASRMGLGIRPAQLRTYYGKRVLPKAFQKPAPQAVARTRVAPASQSRLGLVVGGSIVAAVGLSSFAGQKVHCESARPYAQPQPGVGNANGPILQEEPKSSVNVYQLSFGTVCGLCAGIFIKKGAKAIAFLLGGVYILLQYLNTQRLVSVNWSAIGNRYDRLVNGAAGGEAGSSSATGYAGSTAQRLWNRTTHFLMADFQPRATFMAGLLLGLRLG</sequence>
<proteinExistence type="inferred from homology"/>
<accession>A0A061H2E9</accession>
<dbReference type="GO" id="GO:0016020">
    <property type="term" value="C:membrane"/>
    <property type="evidence" value="ECO:0007669"/>
    <property type="project" value="UniProtKB-SubCell"/>
</dbReference>
<reference evidence="6 7" key="1">
    <citation type="journal article" date="2013" name="Plant Cell">
        <title>The transition from a phytopathogenic smut ancestor to an anamorphic biocontrol agent deciphered by comparative whole-genome analysis.</title>
        <authorList>
            <person name="Lefebvre F."/>
            <person name="Joly D.L."/>
            <person name="Labbe C."/>
            <person name="Teichmann B."/>
            <person name="Linning R."/>
            <person name="Belzile F."/>
            <person name="Bakkeren G."/>
            <person name="Belanger R.R."/>
        </authorList>
    </citation>
    <scope>NUCLEOTIDE SEQUENCE [LARGE SCALE GENOMIC DNA]</scope>
    <source>
        <strain evidence="6 7">PF-1</strain>
    </source>
</reference>
<name>A0A061H2E9_9BASI</name>
<dbReference type="InterPro" id="IPR007014">
    <property type="entry name" value="FUN14"/>
</dbReference>
<organism evidence="6 7">
    <name type="scientific">Pseudozyma flocculosa PF-1</name>
    <dbReference type="NCBI Taxonomy" id="1277687"/>
    <lineage>
        <taxon>Eukaryota</taxon>
        <taxon>Fungi</taxon>
        <taxon>Dikarya</taxon>
        <taxon>Basidiomycota</taxon>
        <taxon>Ustilaginomycotina</taxon>
        <taxon>Ustilaginomycetes</taxon>
        <taxon>Ustilaginales</taxon>
        <taxon>Ustilaginaceae</taxon>
        <taxon>Pseudozyma</taxon>
    </lineage>
</organism>
<evidence type="ECO:0000256" key="2">
    <source>
        <dbReference type="ARBA" id="ARBA00009160"/>
    </source>
</evidence>
<dbReference type="EMBL" id="KE361644">
    <property type="protein sequence ID" value="EPQ26578.1"/>
    <property type="molecule type" value="Genomic_DNA"/>
</dbReference>
<dbReference type="AlphaFoldDB" id="A0A061H2E9"/>
<comment type="similarity">
    <text evidence="2">Belongs to the FUN14 family.</text>
</comment>
<dbReference type="Pfam" id="PF04930">
    <property type="entry name" value="FUN14"/>
    <property type="match status" value="1"/>
</dbReference>
<protein>
    <recommendedName>
        <fullName evidence="8">FUN14 domain-containing protein</fullName>
    </recommendedName>
</protein>
<comment type="subcellular location">
    <subcellularLocation>
        <location evidence="1">Membrane</location>
    </subcellularLocation>
</comment>
<keyword evidence="3" id="KW-0812">Transmembrane</keyword>
<dbReference type="RefSeq" id="XP_007881626.1">
    <property type="nucleotide sequence ID" value="XM_007883435.1"/>
</dbReference>
<evidence type="ECO:0000256" key="5">
    <source>
        <dbReference type="ARBA" id="ARBA00023136"/>
    </source>
</evidence>
<dbReference type="OrthoDB" id="163794at2759"/>
<evidence type="ECO:0008006" key="8">
    <source>
        <dbReference type="Google" id="ProtNLM"/>
    </source>
</evidence>
<dbReference type="GeneID" id="19319982"/>
<dbReference type="KEGG" id="pfp:PFL1_05899"/>
<evidence type="ECO:0000313" key="6">
    <source>
        <dbReference type="EMBL" id="EPQ26578.1"/>
    </source>
</evidence>
<evidence type="ECO:0000256" key="1">
    <source>
        <dbReference type="ARBA" id="ARBA00004370"/>
    </source>
</evidence>
<dbReference type="eggNOG" id="ENOG502S4WM">
    <property type="taxonomic scope" value="Eukaryota"/>
</dbReference>
<dbReference type="Proteomes" id="UP000053664">
    <property type="component" value="Unassembled WGS sequence"/>
</dbReference>
<dbReference type="PANTHER" id="PTHR21346:SF10">
    <property type="entry name" value="TRANSMEMBRANE PROTEIN"/>
    <property type="match status" value="1"/>
</dbReference>
<keyword evidence="5" id="KW-0472">Membrane</keyword>